<dbReference type="InterPro" id="IPR000961">
    <property type="entry name" value="AGC-kinase_C"/>
</dbReference>
<sequence length="377" mass="44128">MSSNVPSVKGIEVEFKPKTGDIKEIIKTSNVIARSRNRSGYSETLEKLRKEFYERWERNIPSSTNGLNDFDRIKTLGTGSFGRVFLVQHKQNKNYFAMKVIDKIRIVKLKQVEHTLYEKKILESAKFPFLISLEYSFKDNSYIYFLMPFVNGGEMFTHLRRVRKFDESLAKFYAAQVLLALEFLHYCDVIYRDLKPENILIDIKGYLKIADMGFCKIVKGRTWTLCGTPEYIAPEIILSKGYGKAIDWWSYGVLLFEMSAGYPPFTSNDPMKVYEKIISCKYKCPAFFTLELSDLIRNLLQIDLSRRYGNLRNGSADIKGHRWFHHINFEGIYNRQIDPPFKPKVKSPSDTSNFEEFPESDLRISQHNLFQDQFEKF</sequence>
<dbReference type="FunFam" id="3.30.200.20:FF:000005">
    <property type="entry name" value="cAMP-dependent protein kinase catalytic subunit"/>
    <property type="match status" value="1"/>
</dbReference>
<dbReference type="InterPro" id="IPR011009">
    <property type="entry name" value="Kinase-like_dom_sf"/>
</dbReference>
<dbReference type="GO" id="GO:0005952">
    <property type="term" value="C:cAMP-dependent protein kinase complex"/>
    <property type="evidence" value="ECO:0007669"/>
    <property type="project" value="TreeGrafter"/>
</dbReference>
<reference evidence="11" key="1">
    <citation type="submission" date="2020-08" db="EMBL/GenBank/DDBJ databases">
        <title>Genome sequencing and assembly of the red palm weevil Rhynchophorus ferrugineus.</title>
        <authorList>
            <person name="Dias G.B."/>
            <person name="Bergman C.M."/>
            <person name="Manee M."/>
        </authorList>
    </citation>
    <scope>NUCLEOTIDE SEQUENCE</scope>
    <source>
        <strain evidence="11">AA-2017</strain>
        <tissue evidence="11">Whole larva</tissue>
    </source>
</reference>
<dbReference type="GO" id="GO:0007476">
    <property type="term" value="P:imaginal disc-derived wing morphogenesis"/>
    <property type="evidence" value="ECO:0007669"/>
    <property type="project" value="UniProtKB-ARBA"/>
</dbReference>
<proteinExistence type="inferred from homology"/>
<evidence type="ECO:0000256" key="6">
    <source>
        <dbReference type="ARBA" id="ARBA00023149"/>
    </source>
</evidence>
<keyword evidence="2" id="KW-0808">Transferase</keyword>
<keyword evidence="4" id="KW-0418">Kinase</keyword>
<evidence type="ECO:0000256" key="2">
    <source>
        <dbReference type="ARBA" id="ARBA00022679"/>
    </source>
</evidence>
<comment type="similarity">
    <text evidence="8">Belongs to the protein kinase superfamily.</text>
</comment>
<feature type="binding site" evidence="7">
    <location>
        <position position="108"/>
    </location>
    <ligand>
        <name>ATP</name>
        <dbReference type="ChEBI" id="CHEBI:30616"/>
    </ligand>
</feature>
<evidence type="ECO:0000313" key="11">
    <source>
        <dbReference type="EMBL" id="KAF7287104.1"/>
    </source>
</evidence>
<feature type="domain" description="Protein kinase" evidence="9">
    <location>
        <begin position="70"/>
        <end position="324"/>
    </location>
</feature>
<evidence type="ECO:0000259" key="10">
    <source>
        <dbReference type="PROSITE" id="PS51285"/>
    </source>
</evidence>
<gene>
    <name evidence="11" type="ORF">GWI33_002481</name>
</gene>
<dbReference type="Pfam" id="PF00069">
    <property type="entry name" value="Pkinase"/>
    <property type="match status" value="1"/>
</dbReference>
<dbReference type="FunFam" id="1.10.510.10:FF:000005">
    <property type="entry name" value="cAMP-dependent protein kinase catalytic subunit alpha"/>
    <property type="match status" value="1"/>
</dbReference>
<keyword evidence="1 8" id="KW-0723">Serine/threonine-protein kinase</keyword>
<dbReference type="Proteomes" id="UP000625711">
    <property type="component" value="Unassembled WGS sequence"/>
</dbReference>
<dbReference type="SMART" id="SM00220">
    <property type="entry name" value="S_TKc"/>
    <property type="match status" value="1"/>
</dbReference>
<feature type="domain" description="AGC-kinase C-terminal" evidence="10">
    <location>
        <begin position="325"/>
        <end position="377"/>
    </location>
</feature>
<evidence type="ECO:0000259" key="9">
    <source>
        <dbReference type="PROSITE" id="PS50011"/>
    </source>
</evidence>
<evidence type="ECO:0000256" key="7">
    <source>
        <dbReference type="PROSITE-ProRule" id="PRU10141"/>
    </source>
</evidence>
<evidence type="ECO:0000256" key="3">
    <source>
        <dbReference type="ARBA" id="ARBA00022741"/>
    </source>
</evidence>
<evidence type="ECO:0000256" key="1">
    <source>
        <dbReference type="ARBA" id="ARBA00022527"/>
    </source>
</evidence>
<dbReference type="OrthoDB" id="63267at2759"/>
<dbReference type="GO" id="GO:0005524">
    <property type="term" value="F:ATP binding"/>
    <property type="evidence" value="ECO:0007669"/>
    <property type="project" value="UniProtKB-UniRule"/>
</dbReference>
<organism evidence="11 12">
    <name type="scientific">Rhynchophorus ferrugineus</name>
    <name type="common">Red palm weevil</name>
    <name type="synonym">Curculio ferrugineus</name>
    <dbReference type="NCBI Taxonomy" id="354439"/>
    <lineage>
        <taxon>Eukaryota</taxon>
        <taxon>Metazoa</taxon>
        <taxon>Ecdysozoa</taxon>
        <taxon>Arthropoda</taxon>
        <taxon>Hexapoda</taxon>
        <taxon>Insecta</taxon>
        <taxon>Pterygota</taxon>
        <taxon>Neoptera</taxon>
        <taxon>Endopterygota</taxon>
        <taxon>Coleoptera</taxon>
        <taxon>Polyphaga</taxon>
        <taxon>Cucujiformia</taxon>
        <taxon>Curculionidae</taxon>
        <taxon>Dryophthorinae</taxon>
        <taxon>Rhynchophorus</taxon>
    </lineage>
</organism>
<dbReference type="InterPro" id="IPR017441">
    <property type="entry name" value="Protein_kinase_ATP_BS"/>
</dbReference>
<accession>A0A834IVB1</accession>
<dbReference type="PROSITE" id="PS50011">
    <property type="entry name" value="PROTEIN_KINASE_DOM"/>
    <property type="match status" value="1"/>
</dbReference>
<keyword evidence="12" id="KW-1185">Reference proteome</keyword>
<name>A0A834IVB1_RHYFE</name>
<dbReference type="GO" id="GO:0005829">
    <property type="term" value="C:cytosol"/>
    <property type="evidence" value="ECO:0007669"/>
    <property type="project" value="TreeGrafter"/>
</dbReference>
<dbReference type="Gene3D" id="1.10.510.10">
    <property type="entry name" value="Transferase(Phosphotransferase) domain 1"/>
    <property type="match status" value="1"/>
</dbReference>
<dbReference type="PANTHER" id="PTHR24353:SF152">
    <property type="entry name" value="UT01108P-RELATED"/>
    <property type="match status" value="1"/>
</dbReference>
<dbReference type="GO" id="GO:0004691">
    <property type="term" value="F:cAMP-dependent protein kinase activity"/>
    <property type="evidence" value="ECO:0007669"/>
    <property type="project" value="TreeGrafter"/>
</dbReference>
<dbReference type="PROSITE" id="PS00108">
    <property type="entry name" value="PROTEIN_KINASE_ST"/>
    <property type="match status" value="1"/>
</dbReference>
<dbReference type="InterPro" id="IPR000719">
    <property type="entry name" value="Prot_kinase_dom"/>
</dbReference>
<keyword evidence="6" id="KW-0114">cAMP</keyword>
<dbReference type="AlphaFoldDB" id="A0A834IVB1"/>
<dbReference type="GO" id="GO:0005634">
    <property type="term" value="C:nucleus"/>
    <property type="evidence" value="ECO:0007669"/>
    <property type="project" value="TreeGrafter"/>
</dbReference>
<dbReference type="PROSITE" id="PS00107">
    <property type="entry name" value="PROTEIN_KINASE_ATP"/>
    <property type="match status" value="1"/>
</dbReference>
<dbReference type="PANTHER" id="PTHR24353">
    <property type="entry name" value="CYCLIC NUCLEOTIDE-DEPENDENT PROTEIN KINASE"/>
    <property type="match status" value="1"/>
</dbReference>
<evidence type="ECO:0000313" key="12">
    <source>
        <dbReference type="Proteomes" id="UP000625711"/>
    </source>
</evidence>
<dbReference type="Gene3D" id="3.30.200.20">
    <property type="entry name" value="Phosphorylase Kinase, domain 1"/>
    <property type="match status" value="1"/>
</dbReference>
<dbReference type="SMART" id="SM00133">
    <property type="entry name" value="S_TK_X"/>
    <property type="match status" value="1"/>
</dbReference>
<dbReference type="InterPro" id="IPR008271">
    <property type="entry name" value="Ser/Thr_kinase_AS"/>
</dbReference>
<dbReference type="EMBL" id="JAACXV010000016">
    <property type="protein sequence ID" value="KAF7287104.1"/>
    <property type="molecule type" value="Genomic_DNA"/>
</dbReference>
<evidence type="ECO:0000256" key="5">
    <source>
        <dbReference type="ARBA" id="ARBA00022840"/>
    </source>
</evidence>
<evidence type="ECO:0000256" key="4">
    <source>
        <dbReference type="ARBA" id="ARBA00022777"/>
    </source>
</evidence>
<protein>
    <submittedName>
        <fullName evidence="11">Uncharacterized protein</fullName>
    </submittedName>
</protein>
<dbReference type="SUPFAM" id="SSF56112">
    <property type="entry name" value="Protein kinase-like (PK-like)"/>
    <property type="match status" value="1"/>
</dbReference>
<keyword evidence="3 7" id="KW-0547">Nucleotide-binding</keyword>
<keyword evidence="5 7" id="KW-0067">ATP-binding</keyword>
<comment type="caution">
    <text evidence="11">The sequence shown here is derived from an EMBL/GenBank/DDBJ whole genome shotgun (WGS) entry which is preliminary data.</text>
</comment>
<evidence type="ECO:0000256" key="8">
    <source>
        <dbReference type="RuleBase" id="RU000304"/>
    </source>
</evidence>
<dbReference type="PROSITE" id="PS51285">
    <property type="entry name" value="AGC_KINASE_CTER"/>
    <property type="match status" value="1"/>
</dbReference>